<sequence length="239" mass="27094">DGKDYWSTNDPALIGAFMNSLKYGFESHNFYGWHHATDADFTGDLTYNDITGKYYTSYGDVVNGEAVRIGLSFDARIVPRIETFGYEGGFAYAQPVQGFWGNLGYYTGISGRDKYFDGIATWEVNREGRITGLQPIAGVAPTPGLGKNAVFSFTKSSLKQGRQMHEVYKLGAKGKKEFVLPSKRRIDFLDIENKIIYELKPFNPRSIKGGIKQLHEYKRELEAMPRFKGQKFKMILNVY</sequence>
<dbReference type="EMBL" id="QRYW01000046">
    <property type="protein sequence ID" value="RGV19772.1"/>
    <property type="molecule type" value="Genomic_DNA"/>
</dbReference>
<evidence type="ECO:0000259" key="1">
    <source>
        <dbReference type="Pfam" id="PF15650"/>
    </source>
</evidence>
<proteinExistence type="predicted"/>
<protein>
    <submittedName>
        <fullName evidence="2">RHS repeat protein</fullName>
    </submittedName>
</protein>
<evidence type="ECO:0000313" key="3">
    <source>
        <dbReference type="Proteomes" id="UP000283426"/>
    </source>
</evidence>
<comment type="caution">
    <text evidence="2">The sequence shown here is derived from an EMBL/GenBank/DDBJ whole genome shotgun (WGS) entry which is preliminary data.</text>
</comment>
<dbReference type="AlphaFoldDB" id="A0A412W6L8"/>
<gene>
    <name evidence="2" type="ORF">DWW24_17680</name>
</gene>
<accession>A0A412W6L8</accession>
<dbReference type="Pfam" id="PF15650">
    <property type="entry name" value="Tox-REase-9"/>
    <property type="match status" value="1"/>
</dbReference>
<feature type="non-terminal residue" evidence="2">
    <location>
        <position position="1"/>
    </location>
</feature>
<feature type="domain" description="Tox-REase-9" evidence="1">
    <location>
        <begin position="153"/>
        <end position="239"/>
    </location>
</feature>
<dbReference type="InterPro" id="IPR028902">
    <property type="entry name" value="Tox-REase-9_dom"/>
</dbReference>
<dbReference type="Proteomes" id="UP000283426">
    <property type="component" value="Unassembled WGS sequence"/>
</dbReference>
<organism evidence="2 3">
    <name type="scientific">Odoribacter splanchnicus</name>
    <dbReference type="NCBI Taxonomy" id="28118"/>
    <lineage>
        <taxon>Bacteria</taxon>
        <taxon>Pseudomonadati</taxon>
        <taxon>Bacteroidota</taxon>
        <taxon>Bacteroidia</taxon>
        <taxon>Bacteroidales</taxon>
        <taxon>Odoribacteraceae</taxon>
        <taxon>Odoribacter</taxon>
    </lineage>
</organism>
<reference evidence="2 3" key="1">
    <citation type="submission" date="2018-08" db="EMBL/GenBank/DDBJ databases">
        <title>A genome reference for cultivated species of the human gut microbiota.</title>
        <authorList>
            <person name="Zou Y."/>
            <person name="Xue W."/>
            <person name="Luo G."/>
        </authorList>
    </citation>
    <scope>NUCLEOTIDE SEQUENCE [LARGE SCALE GENOMIC DNA]</scope>
    <source>
        <strain evidence="2 3">AF14-6AC</strain>
    </source>
</reference>
<name>A0A412W6L8_9BACT</name>
<evidence type="ECO:0000313" key="2">
    <source>
        <dbReference type="EMBL" id="RGV19772.1"/>
    </source>
</evidence>